<dbReference type="PANTHER" id="PTHR24567">
    <property type="entry name" value="CRP FAMILY TRANSCRIPTIONAL REGULATORY PROTEIN"/>
    <property type="match status" value="1"/>
</dbReference>
<dbReference type="InterPro" id="IPR036390">
    <property type="entry name" value="WH_DNA-bd_sf"/>
</dbReference>
<evidence type="ECO:0000259" key="5">
    <source>
        <dbReference type="PROSITE" id="PS51063"/>
    </source>
</evidence>
<protein>
    <submittedName>
        <fullName evidence="6">Crp/Fnr family transcriptional regulator</fullName>
    </submittedName>
</protein>
<dbReference type="InterPro" id="IPR014710">
    <property type="entry name" value="RmlC-like_jellyroll"/>
</dbReference>
<evidence type="ECO:0000259" key="4">
    <source>
        <dbReference type="PROSITE" id="PS50042"/>
    </source>
</evidence>
<proteinExistence type="predicted"/>
<name>A0A7X6MZJ6_9STRE</name>
<reference evidence="6 7" key="1">
    <citation type="submission" date="2020-04" db="EMBL/GenBank/DDBJ databases">
        <title>MicrobeNet Type strains.</title>
        <authorList>
            <person name="Nicholson A.C."/>
        </authorList>
    </citation>
    <scope>NUCLEOTIDE SEQUENCE [LARGE SCALE GENOMIC DNA]</scope>
    <source>
        <strain evidence="6 7">CCUG 69612</strain>
    </source>
</reference>
<dbReference type="InterPro" id="IPR050397">
    <property type="entry name" value="Env_Response_Regulators"/>
</dbReference>
<dbReference type="Pfam" id="PF13545">
    <property type="entry name" value="HTH_Crp_2"/>
    <property type="match status" value="1"/>
</dbReference>
<keyword evidence="1" id="KW-0805">Transcription regulation</keyword>
<dbReference type="SMART" id="SM00419">
    <property type="entry name" value="HTH_CRP"/>
    <property type="match status" value="1"/>
</dbReference>
<dbReference type="SUPFAM" id="SSF46785">
    <property type="entry name" value="Winged helix' DNA-binding domain"/>
    <property type="match status" value="1"/>
</dbReference>
<evidence type="ECO:0000256" key="1">
    <source>
        <dbReference type="ARBA" id="ARBA00023015"/>
    </source>
</evidence>
<organism evidence="6 7">
    <name type="scientific">Streptococcus ovuberis</name>
    <dbReference type="NCBI Taxonomy" id="1936207"/>
    <lineage>
        <taxon>Bacteria</taxon>
        <taxon>Bacillati</taxon>
        <taxon>Bacillota</taxon>
        <taxon>Bacilli</taxon>
        <taxon>Lactobacillales</taxon>
        <taxon>Streptococcaceae</taxon>
        <taxon>Streptococcus</taxon>
    </lineage>
</organism>
<evidence type="ECO:0000313" key="7">
    <source>
        <dbReference type="Proteomes" id="UP000522720"/>
    </source>
</evidence>
<dbReference type="PROSITE" id="PS51063">
    <property type="entry name" value="HTH_CRP_2"/>
    <property type="match status" value="1"/>
</dbReference>
<dbReference type="CDD" id="cd00038">
    <property type="entry name" value="CAP_ED"/>
    <property type="match status" value="1"/>
</dbReference>
<dbReference type="GO" id="GO:0003677">
    <property type="term" value="F:DNA binding"/>
    <property type="evidence" value="ECO:0007669"/>
    <property type="project" value="UniProtKB-KW"/>
</dbReference>
<dbReference type="EMBL" id="JAAXPR010000029">
    <property type="protein sequence ID" value="NKZ21285.1"/>
    <property type="molecule type" value="Genomic_DNA"/>
</dbReference>
<dbReference type="GO" id="GO:0003700">
    <property type="term" value="F:DNA-binding transcription factor activity"/>
    <property type="evidence" value="ECO:0007669"/>
    <property type="project" value="TreeGrafter"/>
</dbReference>
<dbReference type="RefSeq" id="WP_168550013.1">
    <property type="nucleotide sequence ID" value="NZ_JAAXPR010000029.1"/>
</dbReference>
<dbReference type="Pfam" id="PF00027">
    <property type="entry name" value="cNMP_binding"/>
    <property type="match status" value="1"/>
</dbReference>
<dbReference type="InterPro" id="IPR012318">
    <property type="entry name" value="HTH_CRP"/>
</dbReference>
<dbReference type="Gene3D" id="1.10.10.10">
    <property type="entry name" value="Winged helix-like DNA-binding domain superfamily/Winged helix DNA-binding domain"/>
    <property type="match status" value="1"/>
</dbReference>
<dbReference type="InterPro" id="IPR018490">
    <property type="entry name" value="cNMP-bd_dom_sf"/>
</dbReference>
<keyword evidence="3" id="KW-0804">Transcription</keyword>
<keyword evidence="2" id="KW-0238">DNA-binding</keyword>
<dbReference type="PROSITE" id="PS50042">
    <property type="entry name" value="CNMP_BINDING_3"/>
    <property type="match status" value="1"/>
</dbReference>
<dbReference type="PANTHER" id="PTHR24567:SF74">
    <property type="entry name" value="HTH-TYPE TRANSCRIPTIONAL REGULATOR ARCR"/>
    <property type="match status" value="1"/>
</dbReference>
<dbReference type="AlphaFoldDB" id="A0A7X6MZJ6"/>
<evidence type="ECO:0000256" key="2">
    <source>
        <dbReference type="ARBA" id="ARBA00023125"/>
    </source>
</evidence>
<sequence length="226" mass="26547">MISKVHYQELRVLEDFQHFSMQQFDQIMATMTFRKVKKGQILFFEGDKRDRLFLILSGYAKIEQFDVTGFFQYTDYVRQKTIFPYGDLFSQENYHFTATAVTDLEYISFPLDIYEKFSLTNTQQMKMLYQKLSQLLRQHEVRLRNLVVSSASVRVTQSLAFLMHEMCGDDGKLPFGITTIDIANMSGTTRETVSHVLKQLKEEEVLSFKGRQLTFLDKSYFSTYLA</sequence>
<dbReference type="Proteomes" id="UP000522720">
    <property type="component" value="Unassembled WGS sequence"/>
</dbReference>
<dbReference type="Gene3D" id="2.60.120.10">
    <property type="entry name" value="Jelly Rolls"/>
    <property type="match status" value="1"/>
</dbReference>
<accession>A0A7X6MZJ6</accession>
<dbReference type="InterPro" id="IPR036388">
    <property type="entry name" value="WH-like_DNA-bd_sf"/>
</dbReference>
<dbReference type="InterPro" id="IPR000595">
    <property type="entry name" value="cNMP-bd_dom"/>
</dbReference>
<gene>
    <name evidence="6" type="ORF">HF992_10740</name>
</gene>
<evidence type="ECO:0000313" key="6">
    <source>
        <dbReference type="EMBL" id="NKZ21285.1"/>
    </source>
</evidence>
<feature type="domain" description="HTH crp-type" evidence="5">
    <location>
        <begin position="149"/>
        <end position="219"/>
    </location>
</feature>
<evidence type="ECO:0000256" key="3">
    <source>
        <dbReference type="ARBA" id="ARBA00023163"/>
    </source>
</evidence>
<feature type="domain" description="Cyclic nucleotide-binding" evidence="4">
    <location>
        <begin position="15"/>
        <end position="135"/>
    </location>
</feature>
<comment type="caution">
    <text evidence="6">The sequence shown here is derived from an EMBL/GenBank/DDBJ whole genome shotgun (WGS) entry which is preliminary data.</text>
</comment>
<keyword evidence="7" id="KW-1185">Reference proteome</keyword>
<dbReference type="GO" id="GO:0005829">
    <property type="term" value="C:cytosol"/>
    <property type="evidence" value="ECO:0007669"/>
    <property type="project" value="TreeGrafter"/>
</dbReference>
<dbReference type="SUPFAM" id="SSF51206">
    <property type="entry name" value="cAMP-binding domain-like"/>
    <property type="match status" value="1"/>
</dbReference>